<evidence type="ECO:0000313" key="1">
    <source>
        <dbReference type="EMBL" id="SHE40816.1"/>
    </source>
</evidence>
<proteinExistence type="predicted"/>
<evidence type="ECO:0000313" key="2">
    <source>
        <dbReference type="Proteomes" id="UP000184159"/>
    </source>
</evidence>
<dbReference type="EMBL" id="FQUH01000001">
    <property type="protein sequence ID" value="SHE40816.1"/>
    <property type="molecule type" value="Genomic_DNA"/>
</dbReference>
<keyword evidence="2" id="KW-1185">Reference proteome</keyword>
<organism evidence="1 2">
    <name type="scientific">Vibrio gazogenes DSM 21264 = NBRC 103151</name>
    <dbReference type="NCBI Taxonomy" id="1123492"/>
    <lineage>
        <taxon>Bacteria</taxon>
        <taxon>Pseudomonadati</taxon>
        <taxon>Pseudomonadota</taxon>
        <taxon>Gammaproteobacteria</taxon>
        <taxon>Vibrionales</taxon>
        <taxon>Vibrionaceae</taxon>
        <taxon>Vibrio</taxon>
    </lineage>
</organism>
<dbReference type="AlphaFoldDB" id="A0A1M4T8J7"/>
<protein>
    <submittedName>
        <fullName evidence="1">Uncharacterized protein</fullName>
    </submittedName>
</protein>
<dbReference type="Proteomes" id="UP000184159">
    <property type="component" value="Unassembled WGS sequence"/>
</dbReference>
<sequence>MLQHDFEQIVKQACQTGSLPLALAYLKQVDETEIASAAEALSGQFMIAEIEGEQRIYHVTTQEDESGTPEEFAEYVMTEGDDVIRFVAWFFDTQFSIKGKETYQAAGKTYTQPKRK</sequence>
<name>A0A1M4T8J7_VIBGA</name>
<accession>A0A1M4T8J7</accession>
<reference evidence="2" key="1">
    <citation type="submission" date="2016-11" db="EMBL/GenBank/DDBJ databases">
        <authorList>
            <person name="Varghese N."/>
            <person name="Submissions S."/>
        </authorList>
    </citation>
    <scope>NUCLEOTIDE SEQUENCE [LARGE SCALE GENOMIC DNA]</scope>
    <source>
        <strain evidence="2">DSM 21264</strain>
    </source>
</reference>
<dbReference type="RefSeq" id="WP_072954566.1">
    <property type="nucleotide sequence ID" value="NZ_FQUH01000001.1"/>
</dbReference>
<gene>
    <name evidence="1" type="ORF">SAMN02745781_00258</name>
</gene>